<dbReference type="AlphaFoldDB" id="A0AAW5HJX4"/>
<evidence type="ECO:0000256" key="9">
    <source>
        <dbReference type="SAM" id="MobiDB-lite"/>
    </source>
</evidence>
<name>A0AAW5HJX4_PSEPU</name>
<dbReference type="GO" id="GO:0004180">
    <property type="term" value="F:carboxypeptidase activity"/>
    <property type="evidence" value="ECO:0007669"/>
    <property type="project" value="UniProtKB-KW"/>
</dbReference>
<dbReference type="EMBL" id="JAMHFX010000162">
    <property type="protein sequence ID" value="MCO1621293.1"/>
    <property type="molecule type" value="Genomic_DNA"/>
</dbReference>
<evidence type="ECO:0000256" key="6">
    <source>
        <dbReference type="ARBA" id="ARBA00023268"/>
    </source>
</evidence>
<sequence length="1049" mass="117192">MGALWQSEPSRTEAPEIPQAETPQPESPRQRRLWWWLILLILLVALVAIAVAAYDEFRTSELQSREFSKLAGTLTYSLQPGPSDAIIYPGDGPFDKRLGYSALGEFLPRLLKRDYLISEQVKFSPALMNYVEHGLFAPYIEKIQAGLSITDCRGDTLYQYNYPQHLYPDFAAIPPVMVNSLLFIENRDLLDTNDPRNNPAVDWPRFAKAAYSQVAKYLALPGQSAGGSTLATQLEKYRHSPDGLTVSGAEKIRQMISASVRAYQGGPDTTEARQRIVRDYLNSVPLSAVPGHGEVHGMAEGLRVWYGADFDQVNQALNSTATDPESMAARGLALRQVLSLMIAQRRPSYYLSKGRVELAELTDSHIRVLAANKVIDQPLADAALASKAVYRDWVAQPTIVPIITNKGISLARNRLSAMLNRPLYDLDRLDLSATSTLQADLQLQVSQYLKNLADPEFAAQIGLIGERLLTSKTTDQVSYSFTLFERTADGSRVRVQTDSTNQPFDINEGSKLELGSTAKLRVLTTYLEIIAELHDKYAGKPAAELKKVEVAELDRITQWSLEWLAQNSKNQSLDAMLDAALERKYSANTGEAFFTGGGMHVFNNFRKEDNNRNPTLKDALRESINLPFIRLMRDLVRYVTYQQPYNRVALLKDDSDPRRQEYLARFADKEGTKYLMRFWKKYQRKTSQQRLDTFLDSMRVTPQRLAAVHRYLFPEAGQETFNAFVRAHLNGNKKVLGKLTDGRLSEMYAAYGPGKYDLPDQGYIAKVHPLDLWLLGYLLKHPSSTLTEMVNASRFERQEVYGWLFKSRHQSARDSRIRTMVEIEAFLDIHQRWKRVGYPFDHLVPSLATAIGSSGDRPAALSELVGIIQNDGIRLPTLRIDTLHFAANTPYETKLITDPDRGVRILPVEVARALKGAMSQVVDAGTARRISGSFKLQDGTPLVMGGKTGTGDNRIESFGAGGRLIGSRSLNRTATFVFFLGDNHFGTLTAFVPGRTAEAFKFTSALPVQVLKGMAPILMPYLQPGNPNECKAPQVALHTPPPTSNTSTD</sequence>
<evidence type="ECO:0000256" key="3">
    <source>
        <dbReference type="ARBA" id="ARBA00022670"/>
    </source>
</evidence>
<dbReference type="InterPro" id="IPR023346">
    <property type="entry name" value="Lysozyme-like_dom_sf"/>
</dbReference>
<accession>A0AAW5HJX4</accession>
<keyword evidence="3" id="KW-0378">Hydrolase</keyword>
<dbReference type="PANTHER" id="PTHR32282">
    <property type="entry name" value="BINDING PROTEIN TRANSPEPTIDASE, PUTATIVE-RELATED"/>
    <property type="match status" value="1"/>
</dbReference>
<dbReference type="SUPFAM" id="SSF56601">
    <property type="entry name" value="beta-lactamase/transpeptidase-like"/>
    <property type="match status" value="2"/>
</dbReference>
<dbReference type="Proteomes" id="UP001202943">
    <property type="component" value="Unassembled WGS sequence"/>
</dbReference>
<feature type="transmembrane region" description="Helical" evidence="10">
    <location>
        <begin position="33"/>
        <end position="54"/>
    </location>
</feature>
<feature type="domain" description="Glycosyl transferase family 51" evidence="11">
    <location>
        <begin position="156"/>
        <end position="353"/>
    </location>
</feature>
<keyword evidence="10" id="KW-0472">Membrane</keyword>
<protein>
    <recommendedName>
        <fullName evidence="7">peptidoglycan glycosyltransferase</fullName>
        <ecNumber evidence="7">2.4.99.28</ecNumber>
    </recommendedName>
</protein>
<gene>
    <name evidence="12" type="ORF">M8C81_11850</name>
</gene>
<dbReference type="Gene3D" id="1.10.3810.10">
    <property type="entry name" value="Biosynthetic peptidoglycan transglycosylase-like"/>
    <property type="match status" value="1"/>
</dbReference>
<dbReference type="GO" id="GO:0009252">
    <property type="term" value="P:peptidoglycan biosynthetic process"/>
    <property type="evidence" value="ECO:0007669"/>
    <property type="project" value="TreeGrafter"/>
</dbReference>
<keyword evidence="3" id="KW-0645">Protease</keyword>
<keyword evidence="2" id="KW-0121">Carboxypeptidase</keyword>
<comment type="caution">
    <text evidence="12">The sequence shown here is derived from an EMBL/GenBank/DDBJ whole genome shotgun (WGS) entry which is preliminary data.</text>
</comment>
<comment type="catalytic activity">
    <reaction evidence="8">
        <text>[GlcNAc-(1-&gt;4)-Mur2Ac(oyl-L-Ala-gamma-D-Glu-L-Lys-D-Ala-D-Ala)](n)-di-trans,octa-cis-undecaprenyl diphosphate + beta-D-GlcNAc-(1-&gt;4)-Mur2Ac(oyl-L-Ala-gamma-D-Glu-L-Lys-D-Ala-D-Ala)-di-trans,octa-cis-undecaprenyl diphosphate = [GlcNAc-(1-&gt;4)-Mur2Ac(oyl-L-Ala-gamma-D-Glu-L-Lys-D-Ala-D-Ala)](n+1)-di-trans,octa-cis-undecaprenyl diphosphate + di-trans,octa-cis-undecaprenyl diphosphate + H(+)</text>
        <dbReference type="Rhea" id="RHEA:23708"/>
        <dbReference type="Rhea" id="RHEA-COMP:9602"/>
        <dbReference type="Rhea" id="RHEA-COMP:9603"/>
        <dbReference type="ChEBI" id="CHEBI:15378"/>
        <dbReference type="ChEBI" id="CHEBI:58405"/>
        <dbReference type="ChEBI" id="CHEBI:60033"/>
        <dbReference type="ChEBI" id="CHEBI:78435"/>
        <dbReference type="EC" id="2.4.99.28"/>
    </reaction>
</comment>
<dbReference type="RefSeq" id="WP_252459562.1">
    <property type="nucleotide sequence ID" value="NZ_JAMHFX010000162.1"/>
</dbReference>
<keyword evidence="5" id="KW-0808">Transferase</keyword>
<dbReference type="Gene3D" id="3.40.710.10">
    <property type="entry name" value="DD-peptidase/beta-lactamase superfamily"/>
    <property type="match status" value="1"/>
</dbReference>
<comment type="pathway">
    <text evidence="1">Cell wall biogenesis; peptidoglycan biosynthesis.</text>
</comment>
<dbReference type="InterPro" id="IPR050396">
    <property type="entry name" value="Glycosyltr_51/Transpeptidase"/>
</dbReference>
<dbReference type="InterPro" id="IPR012338">
    <property type="entry name" value="Beta-lactam/transpept-like"/>
</dbReference>
<dbReference type="GO" id="GO:0006508">
    <property type="term" value="P:proteolysis"/>
    <property type="evidence" value="ECO:0007669"/>
    <property type="project" value="UniProtKB-KW"/>
</dbReference>
<reference evidence="12" key="2">
    <citation type="submission" date="2023-08" db="EMBL/GenBank/DDBJ databases">
        <title>Isolation, Identification, Denitrification Characteristics of A Highly Efficient Aerobic Denitrifying Bacterial Strain DS2.</title>
        <authorList>
            <person name="Wang H."/>
        </authorList>
    </citation>
    <scope>NUCLEOTIDE SEQUENCE</scope>
    <source>
        <strain evidence="12">DS2</strain>
    </source>
</reference>
<dbReference type="InterPro" id="IPR036950">
    <property type="entry name" value="PBP_transglycosylase"/>
</dbReference>
<keyword evidence="4" id="KW-0328">Glycosyltransferase</keyword>
<dbReference type="SUPFAM" id="SSF53955">
    <property type="entry name" value="Lysozyme-like"/>
    <property type="match status" value="1"/>
</dbReference>
<evidence type="ECO:0000256" key="10">
    <source>
        <dbReference type="SAM" id="Phobius"/>
    </source>
</evidence>
<dbReference type="InterPro" id="IPR001264">
    <property type="entry name" value="Glyco_trans_51"/>
</dbReference>
<evidence type="ECO:0000256" key="5">
    <source>
        <dbReference type="ARBA" id="ARBA00022679"/>
    </source>
</evidence>
<keyword evidence="10" id="KW-0812">Transmembrane</keyword>
<evidence type="ECO:0000313" key="12">
    <source>
        <dbReference type="EMBL" id="MCO1621293.1"/>
    </source>
</evidence>
<evidence type="ECO:0000256" key="7">
    <source>
        <dbReference type="ARBA" id="ARBA00044770"/>
    </source>
</evidence>
<proteinExistence type="predicted"/>
<dbReference type="PANTHER" id="PTHR32282:SF24">
    <property type="entry name" value="GLYCOSYL TRANSFERASE FAMILY 51 DOMAIN-CONTAINING PROTEIN"/>
    <property type="match status" value="1"/>
</dbReference>
<dbReference type="EC" id="2.4.99.28" evidence="7"/>
<dbReference type="GO" id="GO:0008955">
    <property type="term" value="F:peptidoglycan glycosyltransferase activity"/>
    <property type="evidence" value="ECO:0007669"/>
    <property type="project" value="UniProtKB-EC"/>
</dbReference>
<evidence type="ECO:0000256" key="1">
    <source>
        <dbReference type="ARBA" id="ARBA00004752"/>
    </source>
</evidence>
<evidence type="ECO:0000313" key="13">
    <source>
        <dbReference type="Proteomes" id="UP001202943"/>
    </source>
</evidence>
<organism evidence="12 13">
    <name type="scientific">Pseudomonas putida</name>
    <name type="common">Arthrobacter siderocapsulatus</name>
    <dbReference type="NCBI Taxonomy" id="303"/>
    <lineage>
        <taxon>Bacteria</taxon>
        <taxon>Pseudomonadati</taxon>
        <taxon>Pseudomonadota</taxon>
        <taxon>Gammaproteobacteria</taxon>
        <taxon>Pseudomonadales</taxon>
        <taxon>Pseudomonadaceae</taxon>
        <taxon>Pseudomonas</taxon>
    </lineage>
</organism>
<keyword evidence="6" id="KW-0511">Multifunctional enzyme</keyword>
<evidence type="ECO:0000256" key="4">
    <source>
        <dbReference type="ARBA" id="ARBA00022676"/>
    </source>
</evidence>
<feature type="region of interest" description="Disordered" evidence="9">
    <location>
        <begin position="1030"/>
        <end position="1049"/>
    </location>
</feature>
<dbReference type="GO" id="GO:0030288">
    <property type="term" value="C:outer membrane-bounded periplasmic space"/>
    <property type="evidence" value="ECO:0007669"/>
    <property type="project" value="TreeGrafter"/>
</dbReference>
<feature type="region of interest" description="Disordered" evidence="9">
    <location>
        <begin position="1"/>
        <end position="25"/>
    </location>
</feature>
<evidence type="ECO:0000259" key="11">
    <source>
        <dbReference type="Pfam" id="PF00912"/>
    </source>
</evidence>
<reference evidence="12" key="1">
    <citation type="submission" date="2022-05" db="EMBL/GenBank/DDBJ databases">
        <authorList>
            <person name="Yi M."/>
        </authorList>
    </citation>
    <scope>NUCLEOTIDE SEQUENCE</scope>
    <source>
        <strain evidence="12">DS2</strain>
    </source>
</reference>
<dbReference type="Pfam" id="PF00912">
    <property type="entry name" value="Transgly"/>
    <property type="match status" value="1"/>
</dbReference>
<evidence type="ECO:0000256" key="2">
    <source>
        <dbReference type="ARBA" id="ARBA00022645"/>
    </source>
</evidence>
<keyword evidence="10" id="KW-1133">Transmembrane helix</keyword>
<evidence type="ECO:0000256" key="8">
    <source>
        <dbReference type="ARBA" id="ARBA00049902"/>
    </source>
</evidence>